<keyword evidence="11 17" id="KW-1133">Transmembrane helix</keyword>
<keyword evidence="12" id="KW-0560">Oxidoreductase</keyword>
<dbReference type="InterPro" id="IPR036259">
    <property type="entry name" value="MFS_trans_sf"/>
</dbReference>
<dbReference type="Gene3D" id="1.20.1250.20">
    <property type="entry name" value="MFS general substrate transporter like domains"/>
    <property type="match status" value="2"/>
</dbReference>
<dbReference type="Pfam" id="PF08240">
    <property type="entry name" value="ADH_N"/>
    <property type="match status" value="1"/>
</dbReference>
<comment type="catalytic activity">
    <reaction evidence="15">
        <text>a primary alcohol + NADP(+) = an aldehyde + NADPH + H(+)</text>
        <dbReference type="Rhea" id="RHEA:15937"/>
        <dbReference type="ChEBI" id="CHEBI:15378"/>
        <dbReference type="ChEBI" id="CHEBI:15734"/>
        <dbReference type="ChEBI" id="CHEBI:17478"/>
        <dbReference type="ChEBI" id="CHEBI:57783"/>
        <dbReference type="ChEBI" id="CHEBI:58349"/>
        <dbReference type="EC" id="1.1.1.2"/>
    </reaction>
    <physiologicalReaction direction="left-to-right" evidence="15">
        <dbReference type="Rhea" id="RHEA:15938"/>
    </physiologicalReaction>
    <physiologicalReaction direction="right-to-left" evidence="15">
        <dbReference type="Rhea" id="RHEA:15939"/>
    </physiologicalReaction>
</comment>
<keyword evidence="13 17" id="KW-0472">Membrane</keyword>
<dbReference type="OrthoDB" id="4139357at2759"/>
<keyword evidence="5" id="KW-0813">Transport</keyword>
<evidence type="ECO:0000256" key="15">
    <source>
        <dbReference type="ARBA" id="ARBA00050997"/>
    </source>
</evidence>
<protein>
    <recommendedName>
        <fullName evidence="14">alcohol dehydrogenase (NADP(+))</fullName>
        <ecNumber evidence="14">1.1.1.2</ecNumber>
    </recommendedName>
</protein>
<evidence type="ECO:0000259" key="18">
    <source>
        <dbReference type="PROSITE" id="PS50850"/>
    </source>
</evidence>
<feature type="domain" description="Major facilitator superfamily (MFS) profile" evidence="18">
    <location>
        <begin position="67"/>
        <end position="528"/>
    </location>
</feature>
<evidence type="ECO:0000256" key="14">
    <source>
        <dbReference type="ARBA" id="ARBA00024074"/>
    </source>
</evidence>
<dbReference type="CDD" id="cd05283">
    <property type="entry name" value="CAD1"/>
    <property type="match status" value="1"/>
</dbReference>
<evidence type="ECO:0000256" key="4">
    <source>
        <dbReference type="ARBA" id="ARBA00011738"/>
    </source>
</evidence>
<dbReference type="InParanoid" id="A0A507B7V5"/>
<reference evidence="19 20" key="1">
    <citation type="submission" date="2019-06" db="EMBL/GenBank/DDBJ databases">
        <title>Draft genome sequence of the filamentous fungus Phialemoniopsis curvata isolated from diesel fuel.</title>
        <authorList>
            <person name="Varaljay V.A."/>
            <person name="Lyon W.J."/>
            <person name="Crouch A.L."/>
            <person name="Drake C.E."/>
            <person name="Hollomon J.M."/>
            <person name="Nadeau L.J."/>
            <person name="Nunn H.S."/>
            <person name="Stevenson B.S."/>
            <person name="Bojanowski C.L."/>
            <person name="Crookes-Goodson W.J."/>
        </authorList>
    </citation>
    <scope>NUCLEOTIDE SEQUENCE [LARGE SCALE GENOMIC DNA]</scope>
    <source>
        <strain evidence="19 20">D216</strain>
    </source>
</reference>
<keyword evidence="6" id="KW-0597">Phosphoprotein</keyword>
<dbReference type="GO" id="GO:0006066">
    <property type="term" value="P:alcohol metabolic process"/>
    <property type="evidence" value="ECO:0007669"/>
    <property type="project" value="UniProtKB-ARBA"/>
</dbReference>
<dbReference type="GO" id="GO:0008106">
    <property type="term" value="F:alcohol dehydrogenase (NADP+) activity"/>
    <property type="evidence" value="ECO:0007669"/>
    <property type="project" value="UniProtKB-EC"/>
</dbReference>
<dbReference type="Pfam" id="PF07690">
    <property type="entry name" value="MFS_1"/>
    <property type="match status" value="1"/>
</dbReference>
<dbReference type="PANTHER" id="PTHR23511">
    <property type="entry name" value="SYNAPTIC VESICLE GLYCOPROTEIN 2"/>
    <property type="match status" value="1"/>
</dbReference>
<dbReference type="GO" id="GO:0022857">
    <property type="term" value="F:transmembrane transporter activity"/>
    <property type="evidence" value="ECO:0007669"/>
    <property type="project" value="InterPro"/>
</dbReference>
<evidence type="ECO:0000256" key="10">
    <source>
        <dbReference type="ARBA" id="ARBA00022857"/>
    </source>
</evidence>
<evidence type="ECO:0000256" key="5">
    <source>
        <dbReference type="ARBA" id="ARBA00022448"/>
    </source>
</evidence>
<dbReference type="InterPro" id="IPR020843">
    <property type="entry name" value="ER"/>
</dbReference>
<feature type="transmembrane region" description="Helical" evidence="17">
    <location>
        <begin position="341"/>
        <end position="362"/>
    </location>
</feature>
<dbReference type="Gene3D" id="3.40.50.720">
    <property type="entry name" value="NAD(P)-binding Rossmann-like Domain"/>
    <property type="match status" value="1"/>
</dbReference>
<feature type="transmembrane region" description="Helical" evidence="17">
    <location>
        <begin position="233"/>
        <end position="252"/>
    </location>
</feature>
<dbReference type="SUPFAM" id="SSF50129">
    <property type="entry name" value="GroES-like"/>
    <property type="match status" value="1"/>
</dbReference>
<evidence type="ECO:0000256" key="16">
    <source>
        <dbReference type="RuleBase" id="RU361277"/>
    </source>
</evidence>
<feature type="transmembrane region" description="Helical" evidence="17">
    <location>
        <begin position="153"/>
        <end position="172"/>
    </location>
</feature>
<dbReference type="EMBL" id="SKBQ01000039">
    <property type="protein sequence ID" value="TPX12848.1"/>
    <property type="molecule type" value="Genomic_DNA"/>
</dbReference>
<evidence type="ECO:0000256" key="13">
    <source>
        <dbReference type="ARBA" id="ARBA00023136"/>
    </source>
</evidence>
<comment type="similarity">
    <text evidence="3 16">Belongs to the zinc-containing alcohol dehydrogenase family.</text>
</comment>
<dbReference type="CDD" id="cd17316">
    <property type="entry name" value="MFS_SV2_like"/>
    <property type="match status" value="1"/>
</dbReference>
<dbReference type="SMART" id="SM00829">
    <property type="entry name" value="PKS_ER"/>
    <property type="match status" value="1"/>
</dbReference>
<evidence type="ECO:0000256" key="2">
    <source>
        <dbReference type="ARBA" id="ARBA00004141"/>
    </source>
</evidence>
<dbReference type="AlphaFoldDB" id="A0A507B7V5"/>
<dbReference type="InterPro" id="IPR013154">
    <property type="entry name" value="ADH-like_N"/>
</dbReference>
<name>A0A507B7V5_9PEZI</name>
<keyword evidence="7 17" id="KW-0812">Transmembrane</keyword>
<dbReference type="InterPro" id="IPR036291">
    <property type="entry name" value="NAD(P)-bd_dom_sf"/>
</dbReference>
<proteinExistence type="inferred from homology"/>
<feature type="transmembrane region" description="Helical" evidence="17">
    <location>
        <begin position="193"/>
        <end position="213"/>
    </location>
</feature>
<comment type="cofactor">
    <cofactor evidence="1 16">
        <name>Zn(2+)</name>
        <dbReference type="ChEBI" id="CHEBI:29105"/>
    </cofactor>
</comment>
<organism evidence="19 20">
    <name type="scientific">Thyridium curvatum</name>
    <dbReference type="NCBI Taxonomy" id="1093900"/>
    <lineage>
        <taxon>Eukaryota</taxon>
        <taxon>Fungi</taxon>
        <taxon>Dikarya</taxon>
        <taxon>Ascomycota</taxon>
        <taxon>Pezizomycotina</taxon>
        <taxon>Sordariomycetes</taxon>
        <taxon>Sordariomycetidae</taxon>
        <taxon>Thyridiales</taxon>
        <taxon>Thyridiaceae</taxon>
        <taxon>Thyridium</taxon>
    </lineage>
</organism>
<feature type="transmembrane region" description="Helical" evidence="17">
    <location>
        <begin position="419"/>
        <end position="435"/>
    </location>
</feature>
<sequence length="803" mass="86874">MATAIDKAAFGQTLSHENGTVMNDAQNYHGIDTRAITSGVDEVYERKVAIMNQALIDLGMGSFQWNIFAMTGFGWFVDNFWMQAITIISPPVRNEFHVQRIAFLTVAKYAGLVVGSTLWPMTADFIGRRFAFNATLLLSSVGGLVGAGSPNFVAIATFCAVIGLGTGGNQPVDSAIFLEFIPATHQYLLTMQSAFWFVGQAVAALIGWPLIANFSCPSGSKVCNYQDNLGWRYAYWTFGGLTLVMFLLRLLFKMYETPKYLLGKGLDSQAIEVVQKIAKRNKTTTWLTISHFETVDAELAARVGDSEPSAPPNTDSRSIVKKNLNKFKPEKIRSLFSSPRLALSTALMLFLWCSIGMAYPLYNSFIPIYLENKGVSQGHSSLSTTYRNYAIQAVCGIPASILGGFTVDMKVMGRKGTGSLACICTGLFLFLFTRANSPAAVLGFTCSIAFFQNLVYGLLYSYTPELFPAPIRGTANGLVAMFNRMSGLMAPIIAATNTPPYGPTDYPVCVGHEIIGTVVRVGSRAEGGLKIGDRVGLGPQSDSCLGRFGDCEACASGMEQYCTVRHVPTYGGVHFTGDKSQGGYALYSRAPSHFVFKIPDEIPSEHAAPMLCAGLTTYSPLKRNGCGPGKKVGIIGLGGLGHFAVLWAKALGADKVVAISRKASKSADALSLGADVYVATDDDPEWARDYARSIDLILCTISSSRYDMPMDQYLSLLRTGGVFIQVGNPDDGVFKLAAPSLILSGTSLQGSLIGPPADIREMFQLAVDKKVKPWVEVRPMKNANQALVNMAKGMAKYRYVLEN</sequence>
<comment type="caution">
    <text evidence="19">The sequence shown here is derived from an EMBL/GenBank/DDBJ whole genome shotgun (WGS) entry which is preliminary data.</text>
</comment>
<dbReference type="GO" id="GO:0008270">
    <property type="term" value="F:zinc ion binding"/>
    <property type="evidence" value="ECO:0007669"/>
    <property type="project" value="InterPro"/>
</dbReference>
<evidence type="ECO:0000313" key="20">
    <source>
        <dbReference type="Proteomes" id="UP000319257"/>
    </source>
</evidence>
<dbReference type="RefSeq" id="XP_030994559.1">
    <property type="nucleotide sequence ID" value="XM_031141393.1"/>
</dbReference>
<evidence type="ECO:0000256" key="8">
    <source>
        <dbReference type="ARBA" id="ARBA00022723"/>
    </source>
</evidence>
<dbReference type="InterPro" id="IPR013149">
    <property type="entry name" value="ADH-like_C"/>
</dbReference>
<evidence type="ECO:0000256" key="7">
    <source>
        <dbReference type="ARBA" id="ARBA00022692"/>
    </source>
</evidence>
<evidence type="ECO:0000256" key="17">
    <source>
        <dbReference type="SAM" id="Phobius"/>
    </source>
</evidence>
<dbReference type="EC" id="1.1.1.2" evidence="14"/>
<dbReference type="PROSITE" id="PS00059">
    <property type="entry name" value="ADH_ZINC"/>
    <property type="match status" value="1"/>
</dbReference>
<dbReference type="InterPro" id="IPR002328">
    <property type="entry name" value="ADH_Zn_CS"/>
</dbReference>
<evidence type="ECO:0000256" key="9">
    <source>
        <dbReference type="ARBA" id="ARBA00022833"/>
    </source>
</evidence>
<comment type="subunit">
    <text evidence="4">Homodimer.</text>
</comment>
<dbReference type="PANTHER" id="PTHR23511:SF5">
    <property type="entry name" value="MAJOR FACILITATOR-TYPE TRANSPORTER HXNZ-RELATED"/>
    <property type="match status" value="1"/>
</dbReference>
<dbReference type="Pfam" id="PF00107">
    <property type="entry name" value="ADH_zinc_N"/>
    <property type="match status" value="1"/>
</dbReference>
<dbReference type="InterPro" id="IPR011032">
    <property type="entry name" value="GroES-like_sf"/>
</dbReference>
<comment type="subcellular location">
    <subcellularLocation>
        <location evidence="2">Membrane</location>
        <topology evidence="2">Multi-pass membrane protein</topology>
    </subcellularLocation>
</comment>
<keyword evidence="8 16" id="KW-0479">Metal-binding</keyword>
<dbReference type="FunFam" id="3.40.50.720:FF:000158">
    <property type="entry name" value="Zinc-binding alcohol dehydrogenase"/>
    <property type="match status" value="1"/>
</dbReference>
<evidence type="ECO:0000256" key="3">
    <source>
        <dbReference type="ARBA" id="ARBA00008072"/>
    </source>
</evidence>
<feature type="transmembrane region" description="Helical" evidence="17">
    <location>
        <begin position="97"/>
        <end position="118"/>
    </location>
</feature>
<keyword evidence="10" id="KW-0521">NADP</keyword>
<dbReference type="SUPFAM" id="SSF103473">
    <property type="entry name" value="MFS general substrate transporter"/>
    <property type="match status" value="1"/>
</dbReference>
<feature type="transmembrane region" description="Helical" evidence="17">
    <location>
        <begin position="441"/>
        <end position="462"/>
    </location>
</feature>
<dbReference type="InterPro" id="IPR020846">
    <property type="entry name" value="MFS_dom"/>
</dbReference>
<accession>A0A507B7V5</accession>
<dbReference type="Gene3D" id="3.90.180.10">
    <property type="entry name" value="Medium-chain alcohol dehydrogenases, catalytic domain"/>
    <property type="match status" value="1"/>
</dbReference>
<evidence type="ECO:0000256" key="6">
    <source>
        <dbReference type="ARBA" id="ARBA00022553"/>
    </source>
</evidence>
<dbReference type="SUPFAM" id="SSF51735">
    <property type="entry name" value="NAD(P)-binding Rossmann-fold domains"/>
    <property type="match status" value="1"/>
</dbReference>
<evidence type="ECO:0000256" key="11">
    <source>
        <dbReference type="ARBA" id="ARBA00022989"/>
    </source>
</evidence>
<evidence type="ECO:0000313" key="19">
    <source>
        <dbReference type="EMBL" id="TPX12848.1"/>
    </source>
</evidence>
<dbReference type="Proteomes" id="UP000319257">
    <property type="component" value="Unassembled WGS sequence"/>
</dbReference>
<keyword evidence="9 16" id="KW-0862">Zinc</keyword>
<dbReference type="InterPro" id="IPR011701">
    <property type="entry name" value="MFS"/>
</dbReference>
<dbReference type="GO" id="GO:0016020">
    <property type="term" value="C:membrane"/>
    <property type="evidence" value="ECO:0007669"/>
    <property type="project" value="UniProtKB-SubCell"/>
</dbReference>
<keyword evidence="20" id="KW-1185">Reference proteome</keyword>
<dbReference type="PROSITE" id="PS50850">
    <property type="entry name" value="MFS"/>
    <property type="match status" value="1"/>
</dbReference>
<dbReference type="GeneID" id="41974175"/>
<dbReference type="InterPro" id="IPR047109">
    <property type="entry name" value="CAD-like"/>
</dbReference>
<gene>
    <name evidence="19" type="ORF">E0L32_006728</name>
</gene>
<evidence type="ECO:0000256" key="1">
    <source>
        <dbReference type="ARBA" id="ARBA00001947"/>
    </source>
</evidence>
<evidence type="ECO:0000256" key="12">
    <source>
        <dbReference type="ARBA" id="ARBA00023002"/>
    </source>
</evidence>